<feature type="domain" description="NAD-dependent epimerase/dehydratase" evidence="1">
    <location>
        <begin position="8"/>
        <end position="224"/>
    </location>
</feature>
<dbReference type="KEGG" id="ahu:A6A40_23875"/>
<gene>
    <name evidence="2" type="ORF">A6A40_23875</name>
</gene>
<sequence>MMGMQKHVVLTGVTGLIGRHLLPLLQEHSYNVTALVRAGKEDTYLLPPSVRPVEADLRGDFTSVLRNIEPADVVIHLAQHPGFHAFPDQAANVFSVSLNAAIHLAEFAKYSGARFLYASSGGVCGPSPEPVREDYPLRPQKELGFYLSTKMAAENLLGFFRQDMQVSILRFFFVYGPGQGNQFLFPRLITSISEGKPITLANGCGPRLNPIHASDAAKAVMAAVISMPEILHIAGPEVKTLKSICEILGDLLKRSPVFIDKPPPALDYIADTALMERLCGQATGLRAGLTALINNKSEKPPV</sequence>
<dbReference type="PANTHER" id="PTHR43245">
    <property type="entry name" value="BIFUNCTIONAL POLYMYXIN RESISTANCE PROTEIN ARNA"/>
    <property type="match status" value="1"/>
</dbReference>
<evidence type="ECO:0000259" key="1">
    <source>
        <dbReference type="Pfam" id="PF01370"/>
    </source>
</evidence>
<dbReference type="OrthoDB" id="7305551at2"/>
<dbReference type="SUPFAM" id="SSF51735">
    <property type="entry name" value="NAD(P)-binding Rossmann-fold domains"/>
    <property type="match status" value="1"/>
</dbReference>
<dbReference type="CDD" id="cd08946">
    <property type="entry name" value="SDR_e"/>
    <property type="match status" value="1"/>
</dbReference>
<proteinExistence type="predicted"/>
<dbReference type="Gene3D" id="3.40.50.720">
    <property type="entry name" value="NAD(P)-binding Rossmann-like Domain"/>
    <property type="match status" value="1"/>
</dbReference>
<dbReference type="Pfam" id="PF01370">
    <property type="entry name" value="Epimerase"/>
    <property type="match status" value="1"/>
</dbReference>
<dbReference type="RefSeq" id="WP_108548356.1">
    <property type="nucleotide sequence ID" value="NZ_CP028905.1"/>
</dbReference>
<dbReference type="InterPro" id="IPR001509">
    <property type="entry name" value="Epimerase_deHydtase"/>
</dbReference>
<dbReference type="InterPro" id="IPR036291">
    <property type="entry name" value="NAD(P)-bd_dom_sf"/>
</dbReference>
<dbReference type="InterPro" id="IPR050177">
    <property type="entry name" value="Lipid_A_modif_metabolic_enz"/>
</dbReference>
<protein>
    <recommendedName>
        <fullName evidence="1">NAD-dependent epimerase/dehydratase domain-containing protein</fullName>
    </recommendedName>
</protein>
<accession>A0A2R4VUM3</accession>
<keyword evidence="2" id="KW-0614">Plasmid</keyword>
<keyword evidence="3" id="KW-1185">Reference proteome</keyword>
<evidence type="ECO:0000313" key="2">
    <source>
        <dbReference type="EMBL" id="AWB08081.1"/>
    </source>
</evidence>
<dbReference type="Proteomes" id="UP000077405">
    <property type="component" value="Plasmid pYZ4"/>
</dbReference>
<name>A0A2R4VUM3_9PROT</name>
<dbReference type="AlphaFoldDB" id="A0A2R4VUM3"/>
<reference evidence="2 3" key="1">
    <citation type="submission" date="2018-04" db="EMBL/GenBank/DDBJ databases">
        <title>Complete genome sequence of the nitrogen-fixing bacterium Azospirillum humicireducens type strain SgZ-5.</title>
        <authorList>
            <person name="Yu Z."/>
        </authorList>
    </citation>
    <scope>NUCLEOTIDE SEQUENCE [LARGE SCALE GENOMIC DNA]</scope>
    <source>
        <strain evidence="2 3">SgZ-5</strain>
        <plasmid evidence="2 3">pYZ4</plasmid>
    </source>
</reference>
<dbReference type="EMBL" id="CP028905">
    <property type="protein sequence ID" value="AWB08081.1"/>
    <property type="molecule type" value="Genomic_DNA"/>
</dbReference>
<organism evidence="2 3">
    <name type="scientific">Azospirillum humicireducens</name>
    <dbReference type="NCBI Taxonomy" id="1226968"/>
    <lineage>
        <taxon>Bacteria</taxon>
        <taxon>Pseudomonadati</taxon>
        <taxon>Pseudomonadota</taxon>
        <taxon>Alphaproteobacteria</taxon>
        <taxon>Rhodospirillales</taxon>
        <taxon>Azospirillaceae</taxon>
        <taxon>Azospirillum</taxon>
    </lineage>
</organism>
<geneLocation type="plasmid" evidence="2 3">
    <name>pYZ4</name>
</geneLocation>
<evidence type="ECO:0000313" key="3">
    <source>
        <dbReference type="Proteomes" id="UP000077405"/>
    </source>
</evidence>